<dbReference type="InterPro" id="IPR028081">
    <property type="entry name" value="Leu-bd"/>
</dbReference>
<comment type="similarity">
    <text evidence="1">Belongs to the leucine-binding protein family.</text>
</comment>
<name>A0ABV7LD02_9HYPH</name>
<dbReference type="CDD" id="cd06343">
    <property type="entry name" value="PBP1_ABC_ligand_binding-like"/>
    <property type="match status" value="1"/>
</dbReference>
<dbReference type="PANTHER" id="PTHR47235">
    <property type="entry name" value="BLR6548 PROTEIN"/>
    <property type="match status" value="1"/>
</dbReference>
<dbReference type="Pfam" id="PF13458">
    <property type="entry name" value="Peripla_BP_6"/>
    <property type="match status" value="1"/>
</dbReference>
<reference evidence="5" key="1">
    <citation type="journal article" date="2019" name="Int. J. Syst. Evol. Microbiol.">
        <title>The Global Catalogue of Microorganisms (GCM) 10K type strain sequencing project: providing services to taxonomists for standard genome sequencing and annotation.</title>
        <authorList>
            <consortium name="The Broad Institute Genomics Platform"/>
            <consortium name="The Broad Institute Genome Sequencing Center for Infectious Disease"/>
            <person name="Wu L."/>
            <person name="Ma J."/>
        </authorList>
    </citation>
    <scope>NUCLEOTIDE SEQUENCE [LARGE SCALE GENOMIC DNA]</scope>
    <source>
        <strain evidence="5">CCM 7941</strain>
    </source>
</reference>
<comment type="caution">
    <text evidence="4">The sequence shown here is derived from an EMBL/GenBank/DDBJ whole genome shotgun (WGS) entry which is preliminary data.</text>
</comment>
<dbReference type="SUPFAM" id="SSF53822">
    <property type="entry name" value="Periplasmic binding protein-like I"/>
    <property type="match status" value="1"/>
</dbReference>
<evidence type="ECO:0000256" key="2">
    <source>
        <dbReference type="ARBA" id="ARBA00022729"/>
    </source>
</evidence>
<evidence type="ECO:0000256" key="1">
    <source>
        <dbReference type="ARBA" id="ARBA00010062"/>
    </source>
</evidence>
<protein>
    <submittedName>
        <fullName evidence="4">ABC transporter substrate-binding protein</fullName>
    </submittedName>
</protein>
<sequence length="302" mass="32852">MESENVLGMMGSVGTASQAAVQKYLNGRKVPQLLVSSAASRFNQPKVFPWTTPNSGDFQVEGRAMGRHIAATRPDAKIALIYPADELGRDFVRGLKAGLGDRAGQIVTEETYETSSPTVDSQLVKLAASGADVFVNGTIGKFTSQSVRKAHELGWKPEQYVTTASASVSLLKPAGVEASNGILALRYMRSVGSPQWADDPAVKDYQALRAEFLPNVDPDDNTGFYGYSSAILMHRILEKCGDDLTRDNLLKVATDLRGWTVPVNLPGITLATRPDDYAIYRTYRLSRYENNDWVGIQDVSAG</sequence>
<dbReference type="Gene3D" id="3.40.50.2300">
    <property type="match status" value="2"/>
</dbReference>
<evidence type="ECO:0000259" key="3">
    <source>
        <dbReference type="Pfam" id="PF13458"/>
    </source>
</evidence>
<dbReference type="PANTHER" id="PTHR47235:SF1">
    <property type="entry name" value="BLR6548 PROTEIN"/>
    <property type="match status" value="1"/>
</dbReference>
<dbReference type="InterPro" id="IPR028082">
    <property type="entry name" value="Peripla_BP_I"/>
</dbReference>
<dbReference type="RefSeq" id="WP_376868752.1">
    <property type="nucleotide sequence ID" value="NZ_JBHRUV010000019.1"/>
</dbReference>
<gene>
    <name evidence="4" type="ORF">ACFOEX_05095</name>
</gene>
<keyword evidence="5" id="KW-1185">Reference proteome</keyword>
<evidence type="ECO:0000313" key="5">
    <source>
        <dbReference type="Proteomes" id="UP001595536"/>
    </source>
</evidence>
<proteinExistence type="inferred from homology"/>
<dbReference type="EMBL" id="JBHRUV010000019">
    <property type="protein sequence ID" value="MFC3265736.1"/>
    <property type="molecule type" value="Genomic_DNA"/>
</dbReference>
<accession>A0ABV7LD02</accession>
<keyword evidence="2" id="KW-0732">Signal</keyword>
<organism evidence="4 5">
    <name type="scientific">Camelimonas abortus</name>
    <dbReference type="NCBI Taxonomy" id="1017184"/>
    <lineage>
        <taxon>Bacteria</taxon>
        <taxon>Pseudomonadati</taxon>
        <taxon>Pseudomonadota</taxon>
        <taxon>Alphaproteobacteria</taxon>
        <taxon>Hyphomicrobiales</taxon>
        <taxon>Chelatococcaceae</taxon>
        <taxon>Camelimonas</taxon>
    </lineage>
</organism>
<feature type="domain" description="Leucine-binding protein" evidence="3">
    <location>
        <begin position="2"/>
        <end position="289"/>
    </location>
</feature>
<evidence type="ECO:0000313" key="4">
    <source>
        <dbReference type="EMBL" id="MFC3265736.1"/>
    </source>
</evidence>
<dbReference type="Proteomes" id="UP001595536">
    <property type="component" value="Unassembled WGS sequence"/>
</dbReference>